<accession>R4KIM1</accession>
<dbReference type="EMBL" id="CP003273">
    <property type="protein sequence ID" value="AGL00390.1"/>
    <property type="molecule type" value="Genomic_DNA"/>
</dbReference>
<proteinExistence type="predicted"/>
<reference evidence="1 2" key="1">
    <citation type="submission" date="2012-01" db="EMBL/GenBank/DDBJ databases">
        <title>Complete sequence of Desulfotomaculum gibsoniae DSM 7213.</title>
        <authorList>
            <consortium name="US DOE Joint Genome Institute"/>
            <person name="Lucas S."/>
            <person name="Han J."/>
            <person name="Lapidus A."/>
            <person name="Cheng J.-F."/>
            <person name="Goodwin L."/>
            <person name="Pitluck S."/>
            <person name="Peters L."/>
            <person name="Ovchinnikova G."/>
            <person name="Teshima H."/>
            <person name="Detter J.C."/>
            <person name="Han C."/>
            <person name="Tapia R."/>
            <person name="Land M."/>
            <person name="Hauser L."/>
            <person name="Kyrpides N."/>
            <person name="Ivanova N."/>
            <person name="Pagani I."/>
            <person name="Parshina S."/>
            <person name="Plugge C."/>
            <person name="Muyzer G."/>
            <person name="Kuever J."/>
            <person name="Ivanova A."/>
            <person name="Nazina T."/>
            <person name="Klenk H.-P."/>
            <person name="Brambilla E."/>
            <person name="Spring S."/>
            <person name="Stams A.F."/>
            <person name="Woyke T."/>
        </authorList>
    </citation>
    <scope>NUCLEOTIDE SEQUENCE [LARGE SCALE GENOMIC DNA]</scope>
    <source>
        <strain evidence="1 2">DSM 7213</strain>
    </source>
</reference>
<keyword evidence="2" id="KW-1185">Reference proteome</keyword>
<gene>
    <name evidence="1" type="ORF">Desgi_0840</name>
</gene>
<dbReference type="eggNOG" id="COG1724">
    <property type="taxonomic scope" value="Bacteria"/>
</dbReference>
<dbReference type="Proteomes" id="UP000013520">
    <property type="component" value="Chromosome"/>
</dbReference>
<evidence type="ECO:0000313" key="1">
    <source>
        <dbReference type="EMBL" id="AGL00390.1"/>
    </source>
</evidence>
<sequence length="74" mass="8905">MPPKFGHLKKYCDKTGWILIRDIDHWYYEKVLANGDVLRTRVSHAVSKEIPGNLWKKILRHQLKITEEEFWKSL</sequence>
<dbReference type="RefSeq" id="WP_006521044.1">
    <property type="nucleotide sequence ID" value="NC_021184.1"/>
</dbReference>
<name>R4KIM1_9FIRM</name>
<protein>
    <recommendedName>
        <fullName evidence="3">YcfA-like protein</fullName>
    </recommendedName>
</protein>
<evidence type="ECO:0008006" key="3">
    <source>
        <dbReference type="Google" id="ProtNLM"/>
    </source>
</evidence>
<dbReference type="AlphaFoldDB" id="R4KIM1"/>
<evidence type="ECO:0000313" key="2">
    <source>
        <dbReference type="Proteomes" id="UP000013520"/>
    </source>
</evidence>
<dbReference type="STRING" id="767817.Desgi_0840"/>
<dbReference type="HOGENOM" id="CLU_2717143_0_0_9"/>
<dbReference type="KEGG" id="dgi:Desgi_0840"/>
<organism evidence="1 2">
    <name type="scientific">Desulfoscipio gibsoniae DSM 7213</name>
    <dbReference type="NCBI Taxonomy" id="767817"/>
    <lineage>
        <taxon>Bacteria</taxon>
        <taxon>Bacillati</taxon>
        <taxon>Bacillota</taxon>
        <taxon>Clostridia</taxon>
        <taxon>Eubacteriales</taxon>
        <taxon>Desulfallaceae</taxon>
        <taxon>Desulfoscipio</taxon>
    </lineage>
</organism>
<dbReference type="OrthoDB" id="1725706at2"/>